<keyword evidence="8" id="KW-0560">Oxidoreductase</keyword>
<evidence type="ECO:0000256" key="2">
    <source>
        <dbReference type="ARBA" id="ARBA00022692"/>
    </source>
</evidence>
<protein>
    <recommendedName>
        <fullName evidence="5">NADH-quinone oxidoreductase subunit N</fullName>
        <ecNumber evidence="5">7.1.1.-</ecNumber>
    </recommendedName>
    <alternativeName>
        <fullName evidence="5">NADH dehydrogenase I subunit N</fullName>
    </alternativeName>
    <alternativeName>
        <fullName evidence="5">NDH-1 subunit N</fullName>
    </alternativeName>
</protein>
<gene>
    <name evidence="5 8" type="primary">nuoN</name>
    <name evidence="8" type="ordered locus">DEFDS_1972</name>
</gene>
<dbReference type="GO" id="GO:0012505">
    <property type="term" value="C:endomembrane system"/>
    <property type="evidence" value="ECO:0007669"/>
    <property type="project" value="UniProtKB-SubCell"/>
</dbReference>
<keyword evidence="5" id="KW-0520">NAD</keyword>
<feature type="transmembrane region" description="Helical" evidence="5">
    <location>
        <begin position="105"/>
        <end position="122"/>
    </location>
</feature>
<dbReference type="KEGG" id="ddf:DEFDS_1972"/>
<feature type="transmembrane region" description="Helical" evidence="5">
    <location>
        <begin position="127"/>
        <end position="145"/>
    </location>
</feature>
<feature type="transmembrane region" description="Helical" evidence="5">
    <location>
        <begin position="445"/>
        <end position="471"/>
    </location>
</feature>
<dbReference type="InterPro" id="IPR001750">
    <property type="entry name" value="ND/Mrp_TM"/>
</dbReference>
<dbReference type="PANTHER" id="PTHR22773">
    <property type="entry name" value="NADH DEHYDROGENASE"/>
    <property type="match status" value="1"/>
</dbReference>
<dbReference type="GO" id="GO:0050136">
    <property type="term" value="F:NADH dehydrogenase (quinone) (non-electrogenic) activity"/>
    <property type="evidence" value="ECO:0007669"/>
    <property type="project" value="UniProtKB-UniRule"/>
</dbReference>
<feature type="transmembrane region" description="Helical" evidence="5">
    <location>
        <begin position="35"/>
        <end position="55"/>
    </location>
</feature>
<feature type="transmembrane region" description="Helical" evidence="5">
    <location>
        <begin position="297"/>
        <end position="316"/>
    </location>
</feature>
<reference evidence="8 9" key="1">
    <citation type="journal article" date="2010" name="DNA Res.">
        <title>Bacterial lifestyle in a deep-sea hydrothermal vent chimney revealed by the genome sequence of the thermophilic bacterium Deferribacter desulfuricans SSM1.</title>
        <authorList>
            <person name="Takaki Y."/>
            <person name="Shimamura S."/>
            <person name="Nakagawa S."/>
            <person name="Fukuhara Y."/>
            <person name="Horikawa H."/>
            <person name="Ankai A."/>
            <person name="Harada T."/>
            <person name="Hosoyama A."/>
            <person name="Oguchi A."/>
            <person name="Fukui S."/>
            <person name="Fujita N."/>
            <person name="Takami H."/>
            <person name="Takai K."/>
        </authorList>
    </citation>
    <scope>NUCLEOTIDE SEQUENCE [LARGE SCALE GENOMIC DNA]</scope>
    <source>
        <strain evidence="9">DSM 14783 / JCM 11476 / NBRC 101012 / SSM1</strain>
    </source>
</reference>
<dbReference type="EC" id="7.1.1.-" evidence="5"/>
<evidence type="ECO:0000256" key="3">
    <source>
        <dbReference type="ARBA" id="ARBA00022989"/>
    </source>
</evidence>
<keyword evidence="4 5" id="KW-0472">Membrane</keyword>
<comment type="function">
    <text evidence="5">NDH-1 shuttles electrons from NADH, via FMN and iron-sulfur (Fe-S) centers, to quinones in the respiratory chain. The immediate electron acceptor for the enzyme in this species is believed to be ubiquinone. Couples the redox reaction to proton translocation (for every two electrons transferred, four hydrogen ions are translocated across the cytoplasmic membrane), and thus conserves the redox energy in a proton gradient.</text>
</comment>
<dbReference type="HOGENOM" id="CLU_007100_1_5_0"/>
<evidence type="ECO:0000256" key="5">
    <source>
        <dbReference type="HAMAP-Rule" id="MF_00445"/>
    </source>
</evidence>
<keyword evidence="5" id="KW-1278">Translocase</keyword>
<organism evidence="8 9">
    <name type="scientific">Deferribacter desulfuricans (strain DSM 14783 / JCM 11476 / NBRC 101012 / SSM1)</name>
    <dbReference type="NCBI Taxonomy" id="639282"/>
    <lineage>
        <taxon>Bacteria</taxon>
        <taxon>Pseudomonadati</taxon>
        <taxon>Deferribacterota</taxon>
        <taxon>Deferribacteres</taxon>
        <taxon>Deferribacterales</taxon>
        <taxon>Deferribacteraceae</taxon>
        <taxon>Deferribacter</taxon>
    </lineage>
</organism>
<keyword evidence="5" id="KW-0997">Cell inner membrane</keyword>
<dbReference type="GO" id="GO:0005886">
    <property type="term" value="C:plasma membrane"/>
    <property type="evidence" value="ECO:0007669"/>
    <property type="project" value="UniProtKB-SubCell"/>
</dbReference>
<dbReference type="InterPro" id="IPR010096">
    <property type="entry name" value="NADH-Q_OxRdtase_suN/2"/>
</dbReference>
<keyword evidence="9" id="KW-1185">Reference proteome</keyword>
<keyword evidence="2 5" id="KW-0812">Transmembrane</keyword>
<evidence type="ECO:0000256" key="1">
    <source>
        <dbReference type="ARBA" id="ARBA00004127"/>
    </source>
</evidence>
<dbReference type="OrthoDB" id="9811718at2"/>
<dbReference type="Proteomes" id="UP000001520">
    <property type="component" value="Chromosome"/>
</dbReference>
<proteinExistence type="inferred from homology"/>
<comment type="catalytic activity">
    <reaction evidence="5">
        <text>a quinone + NADH + 5 H(+)(in) = a quinol + NAD(+) + 4 H(+)(out)</text>
        <dbReference type="Rhea" id="RHEA:57888"/>
        <dbReference type="ChEBI" id="CHEBI:15378"/>
        <dbReference type="ChEBI" id="CHEBI:24646"/>
        <dbReference type="ChEBI" id="CHEBI:57540"/>
        <dbReference type="ChEBI" id="CHEBI:57945"/>
        <dbReference type="ChEBI" id="CHEBI:132124"/>
    </reaction>
</comment>
<keyword evidence="5" id="KW-0874">Quinone</keyword>
<dbReference type="HAMAP" id="MF_00445">
    <property type="entry name" value="NDH1_NuoN_1"/>
    <property type="match status" value="1"/>
</dbReference>
<feature type="transmembrane region" description="Helical" evidence="5">
    <location>
        <begin position="67"/>
        <end position="85"/>
    </location>
</feature>
<feature type="transmembrane region" description="Helical" evidence="5">
    <location>
        <begin position="404"/>
        <end position="423"/>
    </location>
</feature>
<dbReference type="GO" id="GO:0042773">
    <property type="term" value="P:ATP synthesis coupled electron transport"/>
    <property type="evidence" value="ECO:0007669"/>
    <property type="project" value="InterPro"/>
</dbReference>
<keyword evidence="3 5" id="KW-1133">Transmembrane helix</keyword>
<dbReference type="GO" id="GO:0008137">
    <property type="term" value="F:NADH dehydrogenase (ubiquinone) activity"/>
    <property type="evidence" value="ECO:0007669"/>
    <property type="project" value="InterPro"/>
</dbReference>
<dbReference type="eggNOG" id="COG1007">
    <property type="taxonomic scope" value="Bacteria"/>
</dbReference>
<accession>D3P9N3</accession>
<dbReference type="GO" id="GO:0048038">
    <property type="term" value="F:quinone binding"/>
    <property type="evidence" value="ECO:0007669"/>
    <property type="project" value="UniProtKB-KW"/>
</dbReference>
<feature type="transmembrane region" description="Helical" evidence="5">
    <location>
        <begin position="271"/>
        <end position="291"/>
    </location>
</feature>
<keyword evidence="5" id="KW-0830">Ubiquinone</keyword>
<feature type="transmembrane region" description="Helical" evidence="5">
    <location>
        <begin position="368"/>
        <end position="395"/>
    </location>
</feature>
<feature type="transmembrane region" description="Helical" evidence="5">
    <location>
        <begin position="12"/>
        <end position="29"/>
    </location>
</feature>
<feature type="transmembrane region" description="Helical" evidence="5">
    <location>
        <begin position="198"/>
        <end position="218"/>
    </location>
</feature>
<feature type="domain" description="NADH:quinone oxidoreductase/Mrp antiporter transmembrane" evidence="7">
    <location>
        <begin position="122"/>
        <end position="417"/>
    </location>
</feature>
<evidence type="ECO:0000256" key="6">
    <source>
        <dbReference type="RuleBase" id="RU000320"/>
    </source>
</evidence>
<evidence type="ECO:0000259" key="7">
    <source>
        <dbReference type="Pfam" id="PF00361"/>
    </source>
</evidence>
<dbReference type="RefSeq" id="WP_013008668.1">
    <property type="nucleotide sequence ID" value="NC_013939.1"/>
</dbReference>
<keyword evidence="5" id="KW-0813">Transport</keyword>
<sequence>MAQSIVSILPEILMTIFGLLLIVIDVLAAEDKKAGVGYFGIAFIILALLASIPPFNGFKIFGFNKMIVWDVYSYAFFLTFSFAYILSTLGSVDYLKERGINKGEYYIVMFFSVIGMMFMVSATDLTVFYLGLETMAISMYILAGYNKKDLLSNEAGIKYFIMGAFSSGIFLYGLTYVLGYTGSTKYHIIAEYIRTNGLSHYSIIFGLILMFAGFAFKISAVPFHMWAPDVYNGAPTPVAGFMTVAPKAAAFGGMIRFLMIAGMPASSKWQLFFAILAVLTMTYGNLVAIAQNNVKRMLAYSAISHAGYMLIGLVAANDYGYRAIALYTMIYAFMNIGAFTLLGVLKNKGIIDDERLESFAGLAKKHPLYSLAMLIFMFSLAGIPPLAGFIGKFYIFMAAIKAKIYWLAIIGVLNSAIACYYYMRVTVYMYFREAEYEVEANVRPAAFIATFIATIVVLLLTVFPSTFINIVKNMIV</sequence>
<evidence type="ECO:0000313" key="9">
    <source>
        <dbReference type="Proteomes" id="UP000001520"/>
    </source>
</evidence>
<evidence type="ECO:0000313" key="8">
    <source>
        <dbReference type="EMBL" id="BAI81423.1"/>
    </source>
</evidence>
<comment type="subcellular location">
    <subcellularLocation>
        <location evidence="5">Cell inner membrane</location>
        <topology evidence="5">Multi-pass membrane protein</topology>
    </subcellularLocation>
    <subcellularLocation>
        <location evidence="1">Endomembrane system</location>
        <topology evidence="1">Multi-pass membrane protein</topology>
    </subcellularLocation>
    <subcellularLocation>
        <location evidence="6">Membrane</location>
        <topology evidence="6">Multi-pass membrane protein</topology>
    </subcellularLocation>
</comment>
<comment type="similarity">
    <text evidence="5">Belongs to the complex I subunit 2 family.</text>
</comment>
<keyword evidence="5" id="KW-1003">Cell membrane</keyword>
<dbReference type="NCBIfam" id="TIGR01770">
    <property type="entry name" value="NDH_I_N"/>
    <property type="match status" value="1"/>
</dbReference>
<evidence type="ECO:0000256" key="4">
    <source>
        <dbReference type="ARBA" id="ARBA00023136"/>
    </source>
</evidence>
<name>D3P9N3_DEFDS</name>
<comment type="subunit">
    <text evidence="5">NDH-1 is composed of 14 different subunits. Subunits NuoA, H, J, K, L, M, N constitute the membrane sector of the complex.</text>
</comment>
<feature type="transmembrane region" description="Helical" evidence="5">
    <location>
        <begin position="157"/>
        <end position="178"/>
    </location>
</feature>
<dbReference type="EMBL" id="AP011529">
    <property type="protein sequence ID" value="BAI81423.1"/>
    <property type="molecule type" value="Genomic_DNA"/>
</dbReference>
<feature type="transmembrane region" description="Helical" evidence="5">
    <location>
        <begin position="238"/>
        <end position="259"/>
    </location>
</feature>
<dbReference type="Pfam" id="PF00361">
    <property type="entry name" value="Proton_antipo_M"/>
    <property type="match status" value="1"/>
</dbReference>
<dbReference type="AlphaFoldDB" id="D3P9N3"/>
<feature type="transmembrane region" description="Helical" evidence="5">
    <location>
        <begin position="323"/>
        <end position="345"/>
    </location>
</feature>
<dbReference type="STRING" id="639282.DEFDS_1972"/>